<dbReference type="OrthoDB" id="1897642at2759"/>
<dbReference type="SUPFAM" id="SSF50978">
    <property type="entry name" value="WD40 repeat-like"/>
    <property type="match status" value="1"/>
</dbReference>
<evidence type="ECO:0008006" key="3">
    <source>
        <dbReference type="Google" id="ProtNLM"/>
    </source>
</evidence>
<dbReference type="InterPro" id="IPR036322">
    <property type="entry name" value="WD40_repeat_dom_sf"/>
</dbReference>
<dbReference type="SMART" id="SM00320">
    <property type="entry name" value="WD40"/>
    <property type="match status" value="3"/>
</dbReference>
<dbReference type="EMBL" id="JANBOI010001512">
    <property type="protein sequence ID" value="KAJ1726515.1"/>
    <property type="molecule type" value="Genomic_DNA"/>
</dbReference>
<organism evidence="1 2">
    <name type="scientific">Coemansia biformis</name>
    <dbReference type="NCBI Taxonomy" id="1286918"/>
    <lineage>
        <taxon>Eukaryota</taxon>
        <taxon>Fungi</taxon>
        <taxon>Fungi incertae sedis</taxon>
        <taxon>Zoopagomycota</taxon>
        <taxon>Kickxellomycotina</taxon>
        <taxon>Kickxellomycetes</taxon>
        <taxon>Kickxellales</taxon>
        <taxon>Kickxellaceae</taxon>
        <taxon>Coemansia</taxon>
    </lineage>
</organism>
<comment type="caution">
    <text evidence="1">The sequence shown here is derived from an EMBL/GenBank/DDBJ whole genome shotgun (WGS) entry which is preliminary data.</text>
</comment>
<name>A0A9W7Y3L0_9FUNG</name>
<proteinExistence type="predicted"/>
<evidence type="ECO:0000313" key="2">
    <source>
        <dbReference type="Proteomes" id="UP001143981"/>
    </source>
</evidence>
<keyword evidence="2" id="KW-1185">Reference proteome</keyword>
<protein>
    <recommendedName>
        <fullName evidence="3">WD40 repeat-like protein</fullName>
    </recommendedName>
</protein>
<accession>A0A9W7Y3L0</accession>
<feature type="non-terminal residue" evidence="1">
    <location>
        <position position="475"/>
    </location>
</feature>
<dbReference type="InterPro" id="IPR015943">
    <property type="entry name" value="WD40/YVTN_repeat-like_dom_sf"/>
</dbReference>
<dbReference type="InterPro" id="IPR001680">
    <property type="entry name" value="WD40_rpt"/>
</dbReference>
<sequence length="475" mass="51970">LEGGDDDEDGMEDTLALVLSQWRSSSGEGLQLDNVWSVYEHQRRVHLKHKKLAERAAEEMHRAAKMMQQMTRRYELRPPGVHRPDPDLASSTERGVAELLSNNKAARPFQFATTLRSAFRLKPRAAFACHFEGMEETVSVAYGMDGTVQLWDPQAREQIQVLTKDQLGVDFAEHMTQATPSLLAAVSGARSTACSLENQGRLMFIGRKPLSVRRENISLGAAQHWHAPAHDGFVSVVEGMMGGRAGGDHERGMMVSGGVSDRKVLVWSLRVSGSQVTKADVVQQMQTRHGSRVTALCYEPCYARVLSGSESGRISINDAETGQSATTAGSDDRLQNRVIGSIAICPTSPHLVMASCAQPGSQIRIMDMRQRQSVAQPALAFGLDTGRTQSRYARPAWHPAGGLVFCPFRCGLSGDGVVAIWDTRYARCADDAPQTYQPHKATVWSVSFAGQDRAGKTTMVTVSGDHNIGFTDFRI</sequence>
<dbReference type="PANTHER" id="PTHR47232:SF1">
    <property type="entry name" value="TRANSDUCIN FAMILY PROTEIN _ WD-40 REPEAT FAMILY PROTEIN"/>
    <property type="match status" value="1"/>
</dbReference>
<dbReference type="Proteomes" id="UP001143981">
    <property type="component" value="Unassembled WGS sequence"/>
</dbReference>
<dbReference type="PANTHER" id="PTHR47232">
    <property type="entry name" value="TRANSDUCIN FAMILY PROTEIN / WD-40 REPEAT FAMILY PROTEIN"/>
    <property type="match status" value="1"/>
</dbReference>
<dbReference type="Gene3D" id="2.130.10.10">
    <property type="entry name" value="YVTN repeat-like/Quinoprotein amine dehydrogenase"/>
    <property type="match status" value="2"/>
</dbReference>
<reference evidence="1" key="1">
    <citation type="submission" date="2022-07" db="EMBL/GenBank/DDBJ databases">
        <title>Phylogenomic reconstructions and comparative analyses of Kickxellomycotina fungi.</title>
        <authorList>
            <person name="Reynolds N.K."/>
            <person name="Stajich J.E."/>
            <person name="Barry K."/>
            <person name="Grigoriev I.V."/>
            <person name="Crous P."/>
            <person name="Smith M.E."/>
        </authorList>
    </citation>
    <scope>NUCLEOTIDE SEQUENCE</scope>
    <source>
        <strain evidence="1">BCRC 34381</strain>
    </source>
</reference>
<evidence type="ECO:0000313" key="1">
    <source>
        <dbReference type="EMBL" id="KAJ1726515.1"/>
    </source>
</evidence>
<dbReference type="AlphaFoldDB" id="A0A9W7Y3L0"/>
<gene>
    <name evidence="1" type="ORF">LPJ61_005134</name>
</gene>